<dbReference type="InterPro" id="IPR001434">
    <property type="entry name" value="OmcB-like_DUF11"/>
</dbReference>
<protein>
    <recommendedName>
        <fullName evidence="2">DUF11 domain-containing protein</fullName>
    </recommendedName>
</protein>
<evidence type="ECO:0000259" key="2">
    <source>
        <dbReference type="Pfam" id="PF01345"/>
    </source>
</evidence>
<feature type="domain" description="DUF11" evidence="2">
    <location>
        <begin position="319"/>
        <end position="418"/>
    </location>
</feature>
<dbReference type="InterPro" id="IPR047589">
    <property type="entry name" value="DUF11_rpt"/>
</dbReference>
<evidence type="ECO:0000313" key="3">
    <source>
        <dbReference type="EMBL" id="OGZ84620.1"/>
    </source>
</evidence>
<feature type="transmembrane region" description="Helical" evidence="1">
    <location>
        <begin position="456"/>
        <end position="478"/>
    </location>
</feature>
<sequence>MKNAQKILIISILTILIAGGFVLPTDEAVASVSCANGTTLTAQELYNAVWSGKLIATFSEQPGQVVASVNNLTGCTAPVIGASYKMYNAYGTPGWLDTQQYIGSSVMVNINANGITTITVPVASCRTQVDLWYQAAPQQLYDSVDYGSYLDANYAFAAYATQTALCTATPVCTPSWQTGAWGECINGYQTRTVTDANACGVETSKPSTTQSCAVAPVITPPAQTQTQTQTQVNTQTVYVNTTGGGNNNTCSNHAYQRCSGSNLYWYDSCGNQQEYQYCPNGCYNNACQNYTNTYGSLTINKTVRNLASGSTNFASSVYANPLDTLMFMITLQANGNQNMQNVFVRDYFPANLIYQNQLIVSGGSNYYNNNSGNIVSGINIGTISSGQTATITYQAQVASAQNFAYGATTLNNSASATSSVGSTPTASASVIVNRAAVYGASAISTGLTNNFLVDSFFLPLMITLLGILMLKSGMFAGAEKWFYARKKNGREFRASRELSKKISEIRKFGS</sequence>
<dbReference type="NCBIfam" id="TIGR01451">
    <property type="entry name" value="B_ant_repeat"/>
    <property type="match status" value="1"/>
</dbReference>
<evidence type="ECO:0000313" key="4">
    <source>
        <dbReference type="Proteomes" id="UP000177751"/>
    </source>
</evidence>
<gene>
    <name evidence="3" type="ORF">A2401_01045</name>
</gene>
<keyword evidence="1" id="KW-0812">Transmembrane</keyword>
<evidence type="ECO:0000256" key="1">
    <source>
        <dbReference type="SAM" id="Phobius"/>
    </source>
</evidence>
<organism evidence="3 4">
    <name type="scientific">Candidatus Staskawiczbacteria bacterium RIFOXYC1_FULL_38_18</name>
    <dbReference type="NCBI Taxonomy" id="1802229"/>
    <lineage>
        <taxon>Bacteria</taxon>
        <taxon>Candidatus Staskawicziibacteriota</taxon>
    </lineage>
</organism>
<dbReference type="AlphaFoldDB" id="A0A1G2JDY1"/>
<keyword evidence="1" id="KW-1133">Transmembrane helix</keyword>
<reference evidence="3 4" key="1">
    <citation type="journal article" date="2016" name="Nat. Commun.">
        <title>Thousands of microbial genomes shed light on interconnected biogeochemical processes in an aquifer system.</title>
        <authorList>
            <person name="Anantharaman K."/>
            <person name="Brown C.T."/>
            <person name="Hug L.A."/>
            <person name="Sharon I."/>
            <person name="Castelle C.J."/>
            <person name="Probst A.J."/>
            <person name="Thomas B.C."/>
            <person name="Singh A."/>
            <person name="Wilkins M.J."/>
            <person name="Karaoz U."/>
            <person name="Brodie E.L."/>
            <person name="Williams K.H."/>
            <person name="Hubbard S.S."/>
            <person name="Banfield J.F."/>
        </authorList>
    </citation>
    <scope>NUCLEOTIDE SEQUENCE [LARGE SCALE GENOMIC DNA]</scope>
</reference>
<name>A0A1G2JDY1_9BACT</name>
<dbReference type="STRING" id="1802229.A2401_01045"/>
<keyword evidence="1" id="KW-0472">Membrane</keyword>
<proteinExistence type="predicted"/>
<dbReference type="EMBL" id="MHPP01000014">
    <property type="protein sequence ID" value="OGZ84620.1"/>
    <property type="molecule type" value="Genomic_DNA"/>
</dbReference>
<accession>A0A1G2JDY1</accession>
<dbReference type="Pfam" id="PF01345">
    <property type="entry name" value="DUF11"/>
    <property type="match status" value="1"/>
</dbReference>
<comment type="caution">
    <text evidence="3">The sequence shown here is derived from an EMBL/GenBank/DDBJ whole genome shotgun (WGS) entry which is preliminary data.</text>
</comment>
<dbReference type="Proteomes" id="UP000177751">
    <property type="component" value="Unassembled WGS sequence"/>
</dbReference>